<reference evidence="6" key="2">
    <citation type="submission" date="2025-08" db="UniProtKB">
        <authorList>
            <consortium name="Ensembl"/>
        </authorList>
    </citation>
    <scope>IDENTIFICATION</scope>
</reference>
<dbReference type="Pfam" id="PF07679">
    <property type="entry name" value="I-set"/>
    <property type="match status" value="2"/>
</dbReference>
<sequence length="226" mass="25378">MLLSHTSIKVKLGATARLACPAIGSPPPVIRWLKSGRELYFNNSRISRRSNDLIISNVKQSDVGRYACVASNSASREKRLNLRLILTGRIIRFRVKPQNTTVTKGRQVKLRCRIRGGPATISWSKDGDPIHTDNHYVVKSWGDLRILRSQISDSGNYSCMVSTKGNKLTTLQASAVVKVLPKPTMEECKDLPFYANCRLVAAASMCRHQHYKRYCCVTCKQKKLLS</sequence>
<feature type="domain" description="Ig-like" evidence="4">
    <location>
        <begin position="1"/>
        <end position="81"/>
    </location>
</feature>
<keyword evidence="7" id="KW-1185">Reference proteome</keyword>
<feature type="domain" description="PLAC" evidence="5">
    <location>
        <begin position="184"/>
        <end position="223"/>
    </location>
</feature>
<dbReference type="OMA" id="VMESAPY"/>
<dbReference type="Proteomes" id="UP000007875">
    <property type="component" value="Unassembled WGS sequence"/>
</dbReference>
<dbReference type="PROSITE" id="PS50900">
    <property type="entry name" value="PLAC"/>
    <property type="match status" value="1"/>
</dbReference>
<dbReference type="InParanoid" id="H2ZQU9"/>
<dbReference type="InterPro" id="IPR036179">
    <property type="entry name" value="Ig-like_dom_sf"/>
</dbReference>
<keyword evidence="3" id="KW-0393">Immunoglobulin domain</keyword>
<name>H2ZQU9_CIOSA</name>
<dbReference type="GO" id="GO:0005886">
    <property type="term" value="C:plasma membrane"/>
    <property type="evidence" value="ECO:0007669"/>
    <property type="project" value="TreeGrafter"/>
</dbReference>
<reference evidence="6" key="3">
    <citation type="submission" date="2025-09" db="UniProtKB">
        <authorList>
            <consortium name="Ensembl"/>
        </authorList>
    </citation>
    <scope>IDENTIFICATION</scope>
</reference>
<dbReference type="PANTHER" id="PTHR45080">
    <property type="entry name" value="CONTACTIN 5"/>
    <property type="match status" value="1"/>
</dbReference>
<evidence type="ECO:0008006" key="8">
    <source>
        <dbReference type="Google" id="ProtNLM"/>
    </source>
</evidence>
<dbReference type="GeneTree" id="ENSGT00940000167162"/>
<reference evidence="7" key="1">
    <citation type="submission" date="2003-08" db="EMBL/GenBank/DDBJ databases">
        <authorList>
            <person name="Birren B."/>
            <person name="Nusbaum C."/>
            <person name="Abebe A."/>
            <person name="Abouelleil A."/>
            <person name="Adekoya E."/>
            <person name="Ait-zahra M."/>
            <person name="Allen N."/>
            <person name="Allen T."/>
            <person name="An P."/>
            <person name="Anderson M."/>
            <person name="Anderson S."/>
            <person name="Arachchi H."/>
            <person name="Armbruster J."/>
            <person name="Bachantsang P."/>
            <person name="Baldwin J."/>
            <person name="Barry A."/>
            <person name="Bayul T."/>
            <person name="Blitshsteyn B."/>
            <person name="Bloom T."/>
            <person name="Blye J."/>
            <person name="Boguslavskiy L."/>
            <person name="Borowsky M."/>
            <person name="Boukhgalter B."/>
            <person name="Brunache A."/>
            <person name="Butler J."/>
            <person name="Calixte N."/>
            <person name="Calvo S."/>
            <person name="Camarata J."/>
            <person name="Campo K."/>
            <person name="Chang J."/>
            <person name="Cheshatsang Y."/>
            <person name="Citroen M."/>
            <person name="Collymore A."/>
            <person name="Considine T."/>
            <person name="Cook A."/>
            <person name="Cooke P."/>
            <person name="Corum B."/>
            <person name="Cuomo C."/>
            <person name="David R."/>
            <person name="Dawoe T."/>
            <person name="Degray S."/>
            <person name="Dodge S."/>
            <person name="Dooley K."/>
            <person name="Dorje P."/>
            <person name="Dorjee K."/>
            <person name="Dorris L."/>
            <person name="Duffey N."/>
            <person name="Dupes A."/>
            <person name="Elkins T."/>
            <person name="Engels R."/>
            <person name="Erickson J."/>
            <person name="Farina A."/>
            <person name="Faro S."/>
            <person name="Ferreira P."/>
            <person name="Fischer H."/>
            <person name="Fitzgerald M."/>
            <person name="Foley K."/>
            <person name="Gage D."/>
            <person name="Galagan J."/>
            <person name="Gearin G."/>
            <person name="Gnerre S."/>
            <person name="Gnirke A."/>
            <person name="Goyette A."/>
            <person name="Graham J."/>
            <person name="Grandbois E."/>
            <person name="Gyaltsen K."/>
            <person name="Hafez N."/>
            <person name="Hagopian D."/>
            <person name="Hagos B."/>
            <person name="Hall J."/>
            <person name="Hatcher B."/>
            <person name="Heller A."/>
            <person name="Higgins H."/>
            <person name="Honan T."/>
            <person name="Horn A."/>
            <person name="Houde N."/>
            <person name="Hughes L."/>
            <person name="Hulme W."/>
            <person name="Husby E."/>
            <person name="Iliev I."/>
            <person name="Jaffe D."/>
            <person name="Jones C."/>
            <person name="Kamal M."/>
            <person name="Kamat A."/>
            <person name="Kamvysselis M."/>
            <person name="Karlsson E."/>
            <person name="Kells C."/>
            <person name="Kieu A."/>
            <person name="Kisner P."/>
            <person name="Kodira C."/>
            <person name="Kulbokas E."/>
            <person name="Labutti K."/>
            <person name="Lama D."/>
            <person name="Landers T."/>
            <person name="Leger J."/>
            <person name="Levine S."/>
            <person name="Lewis D."/>
            <person name="Lewis T."/>
            <person name="Lindblad-toh K."/>
            <person name="Liu X."/>
            <person name="Lokyitsang T."/>
            <person name="Lokyitsang Y."/>
            <person name="Lucien O."/>
            <person name="Lui A."/>
            <person name="Ma L.J."/>
            <person name="Mabbitt R."/>
            <person name="Macdonald J."/>
            <person name="Maclean C."/>
            <person name="Major J."/>
            <person name="Manning J."/>
            <person name="Marabella R."/>
            <person name="Maru K."/>
            <person name="Matthews C."/>
            <person name="Mauceli E."/>
            <person name="Mccarthy M."/>
            <person name="Mcdonough S."/>
            <person name="Mcghee T."/>
            <person name="Meldrim J."/>
            <person name="Meneus L."/>
            <person name="Mesirov J."/>
            <person name="Mihalev A."/>
            <person name="Mihova T."/>
            <person name="Mikkelsen T."/>
            <person name="Mlenga V."/>
            <person name="Moru K."/>
            <person name="Mozes J."/>
            <person name="Mulrain L."/>
            <person name="Munson G."/>
            <person name="Naylor J."/>
            <person name="Newes C."/>
            <person name="Nguyen C."/>
            <person name="Nguyen N."/>
            <person name="Nguyen T."/>
            <person name="Nicol R."/>
            <person name="Nielsen C."/>
            <person name="Nizzari M."/>
            <person name="Norbu C."/>
            <person name="Norbu N."/>
            <person name="O'donnell P."/>
            <person name="Okoawo O."/>
            <person name="O'leary S."/>
            <person name="Omotosho B."/>
            <person name="O'neill K."/>
            <person name="Osman S."/>
            <person name="Parker S."/>
            <person name="Perrin D."/>
            <person name="Phunkhang P."/>
            <person name="Piqani B."/>
            <person name="Purcell S."/>
            <person name="Rachupka T."/>
            <person name="Ramasamy U."/>
            <person name="Rameau R."/>
            <person name="Ray V."/>
            <person name="Raymond C."/>
            <person name="Retta R."/>
            <person name="Richardson S."/>
            <person name="Rise C."/>
            <person name="Rodriguez J."/>
            <person name="Rogers J."/>
            <person name="Rogov P."/>
            <person name="Rutman M."/>
            <person name="Schupbach R."/>
            <person name="Seaman C."/>
            <person name="Settipalli S."/>
            <person name="Sharpe T."/>
            <person name="Sheridan J."/>
            <person name="Sherpa N."/>
            <person name="Shi J."/>
            <person name="Smirnov S."/>
            <person name="Smith C."/>
            <person name="Sougnez C."/>
            <person name="Spencer B."/>
            <person name="Stalker J."/>
            <person name="Stange-thomann N."/>
            <person name="Stavropoulos S."/>
            <person name="Stetson K."/>
            <person name="Stone C."/>
            <person name="Stone S."/>
            <person name="Stubbs M."/>
            <person name="Talamas J."/>
            <person name="Tchuinga P."/>
            <person name="Tenzing P."/>
            <person name="Tesfaye S."/>
            <person name="Theodore J."/>
            <person name="Thoulutsang Y."/>
            <person name="Topham K."/>
            <person name="Towey S."/>
            <person name="Tsamla T."/>
            <person name="Tsomo N."/>
            <person name="Vallee D."/>
            <person name="Vassiliev H."/>
            <person name="Venkataraman V."/>
            <person name="Vinson J."/>
            <person name="Vo A."/>
            <person name="Wade C."/>
            <person name="Wang S."/>
            <person name="Wangchuk T."/>
            <person name="Wangdi T."/>
            <person name="Whittaker C."/>
            <person name="Wilkinson J."/>
            <person name="Wu Y."/>
            <person name="Wyman D."/>
            <person name="Yadav S."/>
            <person name="Yang S."/>
            <person name="Yang X."/>
            <person name="Yeager S."/>
            <person name="Yee E."/>
            <person name="Young G."/>
            <person name="Zainoun J."/>
            <person name="Zembeck L."/>
            <person name="Zimmer A."/>
            <person name="Zody M."/>
            <person name="Lander E."/>
        </authorList>
    </citation>
    <scope>NUCLEOTIDE SEQUENCE [LARGE SCALE GENOMIC DNA]</scope>
</reference>
<dbReference type="GO" id="GO:0008046">
    <property type="term" value="F:axon guidance receptor activity"/>
    <property type="evidence" value="ECO:0007669"/>
    <property type="project" value="TreeGrafter"/>
</dbReference>
<dbReference type="GO" id="GO:0043025">
    <property type="term" value="C:neuronal cell body"/>
    <property type="evidence" value="ECO:0007669"/>
    <property type="project" value="TreeGrafter"/>
</dbReference>
<dbReference type="InterPro" id="IPR007110">
    <property type="entry name" value="Ig-like_dom"/>
</dbReference>
<dbReference type="InterPro" id="IPR050958">
    <property type="entry name" value="Cell_Adh-Cytoskel_Orgn"/>
</dbReference>
<evidence type="ECO:0000313" key="7">
    <source>
        <dbReference type="Proteomes" id="UP000007875"/>
    </source>
</evidence>
<evidence type="ECO:0000259" key="4">
    <source>
        <dbReference type="PROSITE" id="PS50835"/>
    </source>
</evidence>
<evidence type="ECO:0000256" key="2">
    <source>
        <dbReference type="ARBA" id="ARBA00023157"/>
    </source>
</evidence>
<accession>H2ZQU9</accession>
<dbReference type="SMART" id="SM00408">
    <property type="entry name" value="IGc2"/>
    <property type="match status" value="2"/>
</dbReference>
<dbReference type="GO" id="GO:0030424">
    <property type="term" value="C:axon"/>
    <property type="evidence" value="ECO:0007669"/>
    <property type="project" value="TreeGrafter"/>
</dbReference>
<dbReference type="PANTHER" id="PTHR45080:SF8">
    <property type="entry name" value="IG-LIKE DOMAIN-CONTAINING PROTEIN"/>
    <property type="match status" value="1"/>
</dbReference>
<proteinExistence type="predicted"/>
<protein>
    <recommendedName>
        <fullName evidence="8">Ig-like domain-containing protein</fullName>
    </recommendedName>
</protein>
<dbReference type="FunFam" id="2.60.40.10:FF:000032">
    <property type="entry name" value="palladin isoform X1"/>
    <property type="match status" value="2"/>
</dbReference>
<dbReference type="HOGENOM" id="CLU_1224385_0_0_1"/>
<evidence type="ECO:0000256" key="3">
    <source>
        <dbReference type="ARBA" id="ARBA00023319"/>
    </source>
</evidence>
<feature type="domain" description="Ig-like" evidence="4">
    <location>
        <begin position="91"/>
        <end position="169"/>
    </location>
</feature>
<evidence type="ECO:0000256" key="1">
    <source>
        <dbReference type="ARBA" id="ARBA00022729"/>
    </source>
</evidence>
<keyword evidence="2" id="KW-1015">Disulfide bond</keyword>
<organism evidence="6 7">
    <name type="scientific">Ciona savignyi</name>
    <name type="common">Pacific transparent sea squirt</name>
    <dbReference type="NCBI Taxonomy" id="51511"/>
    <lineage>
        <taxon>Eukaryota</taxon>
        <taxon>Metazoa</taxon>
        <taxon>Chordata</taxon>
        <taxon>Tunicata</taxon>
        <taxon>Ascidiacea</taxon>
        <taxon>Phlebobranchia</taxon>
        <taxon>Cionidae</taxon>
        <taxon>Ciona</taxon>
    </lineage>
</organism>
<dbReference type="GO" id="GO:0007156">
    <property type="term" value="P:homophilic cell adhesion via plasma membrane adhesion molecules"/>
    <property type="evidence" value="ECO:0007669"/>
    <property type="project" value="TreeGrafter"/>
</dbReference>
<dbReference type="STRING" id="51511.ENSCSAVP00000019965"/>
<evidence type="ECO:0000313" key="6">
    <source>
        <dbReference type="Ensembl" id="ENSCSAVP00000019965.1"/>
    </source>
</evidence>
<dbReference type="SUPFAM" id="SSF48726">
    <property type="entry name" value="Immunoglobulin"/>
    <property type="match status" value="2"/>
</dbReference>
<dbReference type="eggNOG" id="KOG3510">
    <property type="taxonomic scope" value="Eukaryota"/>
</dbReference>
<keyword evidence="1" id="KW-0732">Signal</keyword>
<dbReference type="AlphaFoldDB" id="H2ZQU9"/>
<dbReference type="Pfam" id="PF08686">
    <property type="entry name" value="PLAC"/>
    <property type="match status" value="1"/>
</dbReference>
<dbReference type="InterPro" id="IPR010909">
    <property type="entry name" value="PLAC"/>
</dbReference>
<dbReference type="InterPro" id="IPR003598">
    <property type="entry name" value="Ig_sub2"/>
</dbReference>
<dbReference type="SMART" id="SM00409">
    <property type="entry name" value="IG"/>
    <property type="match status" value="2"/>
</dbReference>
<dbReference type="PROSITE" id="PS50835">
    <property type="entry name" value="IG_LIKE"/>
    <property type="match status" value="2"/>
</dbReference>
<dbReference type="InterPro" id="IPR003599">
    <property type="entry name" value="Ig_sub"/>
</dbReference>
<evidence type="ECO:0000259" key="5">
    <source>
        <dbReference type="PROSITE" id="PS50900"/>
    </source>
</evidence>
<dbReference type="GO" id="GO:0050808">
    <property type="term" value="P:synapse organization"/>
    <property type="evidence" value="ECO:0007669"/>
    <property type="project" value="TreeGrafter"/>
</dbReference>
<dbReference type="Ensembl" id="ENSCSAVT00000020179.1">
    <property type="protein sequence ID" value="ENSCSAVP00000019965.1"/>
    <property type="gene ID" value="ENSCSAVG00000011714.1"/>
</dbReference>
<dbReference type="InterPro" id="IPR013098">
    <property type="entry name" value="Ig_I-set"/>
</dbReference>
<dbReference type="InterPro" id="IPR013783">
    <property type="entry name" value="Ig-like_fold"/>
</dbReference>
<dbReference type="Gene3D" id="2.60.40.10">
    <property type="entry name" value="Immunoglobulins"/>
    <property type="match status" value="2"/>
</dbReference>